<dbReference type="Pfam" id="PF04016">
    <property type="entry name" value="DUF364"/>
    <property type="match status" value="1"/>
</dbReference>
<dbReference type="AlphaFoldDB" id="A0A2R4VY55"/>
<evidence type="ECO:0000259" key="1">
    <source>
        <dbReference type="Pfam" id="PF04016"/>
    </source>
</evidence>
<proteinExistence type="predicted"/>
<dbReference type="OrthoDB" id="3596at2"/>
<protein>
    <submittedName>
        <fullName evidence="2">Heavy-metal chelation</fullName>
    </submittedName>
</protein>
<accession>A0A2R4VY55</accession>
<dbReference type="SUPFAM" id="SSF159713">
    <property type="entry name" value="Dhaf3308-like"/>
    <property type="match status" value="1"/>
</dbReference>
<dbReference type="InterPro" id="IPR007161">
    <property type="entry name" value="DUF364"/>
</dbReference>
<evidence type="ECO:0000313" key="2">
    <source>
        <dbReference type="EMBL" id="AWB09479.1"/>
    </source>
</evidence>
<dbReference type="EMBL" id="CP020921">
    <property type="protein sequence ID" value="AWB09479.1"/>
    <property type="molecule type" value="Genomic_DNA"/>
</dbReference>
<keyword evidence="3" id="KW-1185">Reference proteome</keyword>
<evidence type="ECO:0000313" key="3">
    <source>
        <dbReference type="Proteomes" id="UP000244792"/>
    </source>
</evidence>
<name>A0A2R4VY55_THEAF</name>
<dbReference type="Gene3D" id="3.40.50.11590">
    <property type="match status" value="1"/>
</dbReference>
<gene>
    <name evidence="2" type="ORF">TDSAC_0089</name>
</gene>
<sequence>MLLSSLKDRWWRRVVDMGLQGESISVEIKGLTPKEAIGEPQRNDFPLLKGKELLIQAKIKNSIGQAFTSIPSKYVGRLEEINKLNESQEQNRALIVATINATYRYLGLLNDTVHCRDEGPELCARKALEQFIENYRNLKVAVIGYQPAFISALSKYFNMRVTDMDPENIGKLKNGSLIESYELNKDIIKESDLVFMTGSTLVNGSIDELVEYSSGKEIILFGTTCAAFAYEFGFKRLCFQSS</sequence>
<organism evidence="2 3">
    <name type="scientific">Thermodesulfobium acidiphilum</name>
    <dbReference type="NCBI Taxonomy" id="1794699"/>
    <lineage>
        <taxon>Bacteria</taxon>
        <taxon>Pseudomonadati</taxon>
        <taxon>Thermodesulfobiota</taxon>
        <taxon>Thermodesulfobiia</taxon>
        <taxon>Thermodesulfobiales</taxon>
        <taxon>Thermodesulfobiaceae</taxon>
        <taxon>Thermodesulfobium</taxon>
    </lineage>
</organism>
<feature type="domain" description="Putative heavy-metal chelation" evidence="1">
    <location>
        <begin position="128"/>
        <end position="226"/>
    </location>
</feature>
<dbReference type="Proteomes" id="UP000244792">
    <property type="component" value="Chromosome"/>
</dbReference>
<reference evidence="2 3" key="1">
    <citation type="submission" date="2017-04" db="EMBL/GenBank/DDBJ databases">
        <title>Genomic insights into metabolism of Thermodesulfobium acidiphilum.</title>
        <authorList>
            <person name="Toshchakov S.V."/>
            <person name="Frolov E.N."/>
            <person name="Kublanov I.V."/>
            <person name="Samarov N.I."/>
            <person name="Novikov A."/>
            <person name="Lebedinsky A.V."/>
            <person name="Bonch-Osmolovskaya E.A."/>
            <person name="Chernyh N.A."/>
        </authorList>
    </citation>
    <scope>NUCLEOTIDE SEQUENCE [LARGE SCALE GENOMIC DNA]</scope>
    <source>
        <strain evidence="2 3">3127-1</strain>
    </source>
</reference>
<dbReference type="KEGG" id="taci:TDSAC_0089"/>
<dbReference type="RefSeq" id="WP_108307809.1">
    <property type="nucleotide sequence ID" value="NZ_CP020921.1"/>
</dbReference>